<dbReference type="EC" id="3.4.-.-" evidence="9"/>
<keyword evidence="3 9" id="KW-0645">Protease</keyword>
<dbReference type="Proteomes" id="UP000663843">
    <property type="component" value="Unassembled WGS sequence"/>
</dbReference>
<proteinExistence type="inferred from homology"/>
<keyword evidence="5" id="KW-0732">Signal</keyword>
<evidence type="ECO:0000313" key="11">
    <source>
        <dbReference type="EMBL" id="CAE6480615.1"/>
    </source>
</evidence>
<organism evidence="11 12">
    <name type="scientific">Rhizoctonia solani</name>
    <dbReference type="NCBI Taxonomy" id="456999"/>
    <lineage>
        <taxon>Eukaryota</taxon>
        <taxon>Fungi</taxon>
        <taxon>Dikarya</taxon>
        <taxon>Basidiomycota</taxon>
        <taxon>Agaricomycotina</taxon>
        <taxon>Agaricomycetes</taxon>
        <taxon>Cantharellales</taxon>
        <taxon>Ceratobasidiaceae</taxon>
        <taxon>Rhizoctonia</taxon>
    </lineage>
</organism>
<sequence length="836" mass="91462">MRSIIPFILTAATCSLGATSSANEFDELSLRTIKFSPYHVERLPLAAIERLRTAEPLPRPLTSESLNDIRASLSDISSLTGSTISDEAIEQLQGRFQRKLWGPGYIDVTDSVAAGFEDSSQTLLVAPVATPEYPTPDPSAHPELEPMLKMVNSTELREYVTHLSTAYRTRYYRHPHAREPTLWIEAQFASWLGVNQTTVVENKFNQPNIIGRIEPKSGNSSAPIIILGAHLDSTSQIPWVAPGADDDASGLSVVMAIMRILKANDYQGNYAIEAHAYAGEEGGLLGSDALARSYKDQGKEVRGMLEFEMVGYQPPTSTNKGKSSTITVLADPVPGMTSHMLKVVEAYVPTAERRSVNCGYGCSDHYSFFGEGYPVVCLASYGPNDKYLNPNYHAMSDTVDKLDFEKMTDFILFISSHPSVMLSLPILLLAFSSTLSVQAAPAAGFEDLSVRAIQFASGHVERLPLAAIERLRTANPLPRPLTPESFIAARKSLADISILTASVISDEAIDRLQGHFQRKIWGPGYVDVTDLSEDLSRRSLTRRVDAPAYPAPDPSAQPELESMFEMINSSELKSYVTHLSTKYKTRYYLSLNAREPAEWIRSQFASWLGQEQVRLAENSFNQPNVVGRIGAKSGDPNAPIVILGAHLDSTSQTPMIEAPGADDDASGVAVIMSIMRILKANDYKGTYAIEAHAYAGEEGGLLGSKKLATEYKAQNKSIRGMLDFEMPATATNAGKSSTITVLSDPVPQMSDYMAQIVQKYVPTAEQRSVPCGYGCSDHYSFYDQGYPVVCIASYGPNDSQLNPGYHTTNDTVEKLDFDKMSDFVRAGLAWVVEVTA</sequence>
<evidence type="ECO:0000256" key="6">
    <source>
        <dbReference type="ARBA" id="ARBA00022801"/>
    </source>
</evidence>
<evidence type="ECO:0000256" key="9">
    <source>
        <dbReference type="RuleBase" id="RU361240"/>
    </source>
</evidence>
<protein>
    <recommendedName>
        <fullName evidence="9">Peptide hydrolase</fullName>
        <ecNumber evidence="9">3.4.-.-</ecNumber>
    </recommendedName>
</protein>
<dbReference type="PANTHER" id="PTHR12147:SF56">
    <property type="entry name" value="AMINOPEPTIDASE YDR415C-RELATED"/>
    <property type="match status" value="1"/>
</dbReference>
<keyword evidence="6 9" id="KW-0378">Hydrolase</keyword>
<dbReference type="InterPro" id="IPR045175">
    <property type="entry name" value="M28_fam"/>
</dbReference>
<evidence type="ECO:0000256" key="7">
    <source>
        <dbReference type="ARBA" id="ARBA00022833"/>
    </source>
</evidence>
<evidence type="ECO:0000256" key="8">
    <source>
        <dbReference type="ARBA" id="ARBA00043962"/>
    </source>
</evidence>
<keyword evidence="2" id="KW-0031">Aminopeptidase</keyword>
<accession>A0A8H3H4J9</accession>
<evidence type="ECO:0000259" key="10">
    <source>
        <dbReference type="Pfam" id="PF04389"/>
    </source>
</evidence>
<dbReference type="InterPro" id="IPR007484">
    <property type="entry name" value="Peptidase_M28"/>
</dbReference>
<gene>
    <name evidence="11" type="ORF">RDB_LOCUS117708</name>
</gene>
<dbReference type="GO" id="GO:0046872">
    <property type="term" value="F:metal ion binding"/>
    <property type="evidence" value="ECO:0007669"/>
    <property type="project" value="UniProtKB-KW"/>
</dbReference>
<feature type="domain" description="Peptidase M28" evidence="10">
    <location>
        <begin position="624"/>
        <end position="826"/>
    </location>
</feature>
<dbReference type="Pfam" id="PF04389">
    <property type="entry name" value="Peptidase_M28"/>
    <property type="match status" value="2"/>
</dbReference>
<keyword evidence="7 9" id="KW-0862">Zinc</keyword>
<dbReference type="GO" id="GO:0006508">
    <property type="term" value="P:proteolysis"/>
    <property type="evidence" value="ECO:0007669"/>
    <property type="project" value="UniProtKB-KW"/>
</dbReference>
<dbReference type="PANTHER" id="PTHR12147">
    <property type="entry name" value="METALLOPEPTIDASE M28 FAMILY MEMBER"/>
    <property type="match status" value="1"/>
</dbReference>
<feature type="domain" description="Peptidase M28" evidence="10">
    <location>
        <begin position="208"/>
        <end position="409"/>
    </location>
</feature>
<dbReference type="EMBL" id="CAJMWT010003892">
    <property type="protein sequence ID" value="CAE6480615.1"/>
    <property type="molecule type" value="Genomic_DNA"/>
</dbReference>
<dbReference type="GO" id="GO:0004177">
    <property type="term" value="F:aminopeptidase activity"/>
    <property type="evidence" value="ECO:0007669"/>
    <property type="project" value="UniProtKB-KW"/>
</dbReference>
<evidence type="ECO:0000256" key="5">
    <source>
        <dbReference type="ARBA" id="ARBA00022729"/>
    </source>
</evidence>
<evidence type="ECO:0000256" key="4">
    <source>
        <dbReference type="ARBA" id="ARBA00022723"/>
    </source>
</evidence>
<comment type="cofactor">
    <cofactor evidence="1">
        <name>Zn(2+)</name>
        <dbReference type="ChEBI" id="CHEBI:29105"/>
    </cofactor>
</comment>
<name>A0A8H3H4J9_9AGAM</name>
<comment type="caution">
    <text evidence="11">The sequence shown here is derived from an EMBL/GenBank/DDBJ whole genome shotgun (WGS) entry which is preliminary data.</text>
</comment>
<dbReference type="Gene3D" id="3.40.630.10">
    <property type="entry name" value="Zn peptidases"/>
    <property type="match status" value="2"/>
</dbReference>
<keyword evidence="4 9" id="KW-0479">Metal-binding</keyword>
<dbReference type="AlphaFoldDB" id="A0A8H3H4J9"/>
<evidence type="ECO:0000313" key="12">
    <source>
        <dbReference type="Proteomes" id="UP000663843"/>
    </source>
</evidence>
<evidence type="ECO:0000256" key="2">
    <source>
        <dbReference type="ARBA" id="ARBA00022438"/>
    </source>
</evidence>
<evidence type="ECO:0000256" key="1">
    <source>
        <dbReference type="ARBA" id="ARBA00001947"/>
    </source>
</evidence>
<evidence type="ECO:0000256" key="3">
    <source>
        <dbReference type="ARBA" id="ARBA00022670"/>
    </source>
</evidence>
<comment type="similarity">
    <text evidence="8">Belongs to the peptidase M28 family. M28E subfamily.</text>
</comment>
<dbReference type="SUPFAM" id="SSF53187">
    <property type="entry name" value="Zn-dependent exopeptidases"/>
    <property type="match status" value="2"/>
</dbReference>
<dbReference type="GO" id="GO:0008235">
    <property type="term" value="F:metalloexopeptidase activity"/>
    <property type="evidence" value="ECO:0007669"/>
    <property type="project" value="InterPro"/>
</dbReference>
<reference evidence="11" key="1">
    <citation type="submission" date="2021-01" db="EMBL/GenBank/DDBJ databases">
        <authorList>
            <person name="Kaushik A."/>
        </authorList>
    </citation>
    <scope>NUCLEOTIDE SEQUENCE</scope>
    <source>
        <strain evidence="11">AG2-2IIIB</strain>
    </source>
</reference>